<evidence type="ECO:0000256" key="1">
    <source>
        <dbReference type="SAM" id="SignalP"/>
    </source>
</evidence>
<dbReference type="Pfam" id="PF07686">
    <property type="entry name" value="V-set"/>
    <property type="match status" value="1"/>
</dbReference>
<name>A0A974E1K1_XENLA</name>
<feature type="signal peptide" evidence="1">
    <location>
        <begin position="1"/>
        <end position="19"/>
    </location>
</feature>
<dbReference type="SMART" id="SM00409">
    <property type="entry name" value="IG"/>
    <property type="match status" value="1"/>
</dbReference>
<organism evidence="3 4">
    <name type="scientific">Xenopus laevis</name>
    <name type="common">African clawed frog</name>
    <dbReference type="NCBI Taxonomy" id="8355"/>
    <lineage>
        <taxon>Eukaryota</taxon>
        <taxon>Metazoa</taxon>
        <taxon>Chordata</taxon>
        <taxon>Craniata</taxon>
        <taxon>Vertebrata</taxon>
        <taxon>Euteleostomi</taxon>
        <taxon>Amphibia</taxon>
        <taxon>Batrachia</taxon>
        <taxon>Anura</taxon>
        <taxon>Pipoidea</taxon>
        <taxon>Pipidae</taxon>
        <taxon>Xenopodinae</taxon>
        <taxon>Xenopus</taxon>
        <taxon>Xenopus</taxon>
    </lineage>
</organism>
<dbReference type="AlphaFoldDB" id="A0A974E1K1"/>
<dbReference type="PROSITE" id="PS50835">
    <property type="entry name" value="IG_LIKE"/>
    <property type="match status" value="1"/>
</dbReference>
<proteinExistence type="predicted"/>
<dbReference type="SMART" id="SM00406">
    <property type="entry name" value="IGv"/>
    <property type="match status" value="1"/>
</dbReference>
<sequence>MGSILLGTFFSVTTLTLVAYTVSPGDTARLPCAFKYKIENTDMKWYQFRHENRPRFVYRYHTASSQERGPGIPERFSVEPNLSKNVWELIISGVQVEDDAIYYCNVWSDPSHSDTK</sequence>
<dbReference type="InterPro" id="IPR013783">
    <property type="entry name" value="Ig-like_fold"/>
</dbReference>
<dbReference type="InterPro" id="IPR013106">
    <property type="entry name" value="Ig_V-set"/>
</dbReference>
<keyword evidence="1" id="KW-0732">Signal</keyword>
<dbReference type="Gene3D" id="2.60.40.10">
    <property type="entry name" value="Immunoglobulins"/>
    <property type="match status" value="1"/>
</dbReference>
<gene>
    <name evidence="3" type="ORF">XELAEV_18007658mg</name>
</gene>
<evidence type="ECO:0000259" key="2">
    <source>
        <dbReference type="PROSITE" id="PS50835"/>
    </source>
</evidence>
<dbReference type="InterPro" id="IPR007110">
    <property type="entry name" value="Ig-like_dom"/>
</dbReference>
<reference evidence="4" key="1">
    <citation type="journal article" date="2016" name="Nature">
        <title>Genome evolution in the allotetraploid frog Xenopus laevis.</title>
        <authorList>
            <person name="Session A.M."/>
            <person name="Uno Y."/>
            <person name="Kwon T."/>
            <person name="Chapman J.A."/>
            <person name="Toyoda A."/>
            <person name="Takahashi S."/>
            <person name="Fukui A."/>
            <person name="Hikosaka A."/>
            <person name="Suzuki A."/>
            <person name="Kondo M."/>
            <person name="van Heeringen S.J."/>
            <person name="Quigley I."/>
            <person name="Heinz S."/>
            <person name="Ogino H."/>
            <person name="Ochi H."/>
            <person name="Hellsten U."/>
            <person name="Lyons J.B."/>
            <person name="Simakov O."/>
            <person name="Putnam N."/>
            <person name="Stites J."/>
            <person name="Kuroki Y."/>
            <person name="Tanaka T."/>
            <person name="Michiue T."/>
            <person name="Watanabe M."/>
            <person name="Bogdanovic O."/>
            <person name="Lister R."/>
            <person name="Georgiou G."/>
            <person name="Paranjpe S.S."/>
            <person name="van Kruijsbergen I."/>
            <person name="Shu S."/>
            <person name="Carlson J."/>
            <person name="Kinoshita T."/>
            <person name="Ohta Y."/>
            <person name="Mawaribuchi S."/>
            <person name="Jenkins J."/>
            <person name="Grimwood J."/>
            <person name="Schmutz J."/>
            <person name="Mitros T."/>
            <person name="Mozaffari S.V."/>
            <person name="Suzuki Y."/>
            <person name="Haramoto Y."/>
            <person name="Yamamoto T.S."/>
            <person name="Takagi C."/>
            <person name="Heald R."/>
            <person name="Miller K."/>
            <person name="Haudenschild C."/>
            <person name="Kitzman J."/>
            <person name="Nakayama T."/>
            <person name="Izutsu Y."/>
            <person name="Robert J."/>
            <person name="Fortriede J."/>
            <person name="Burns K."/>
            <person name="Lotay V."/>
            <person name="Karimi K."/>
            <person name="Yasuoka Y."/>
            <person name="Dichmann D.S."/>
            <person name="Flajnik M.F."/>
            <person name="Houston D.W."/>
            <person name="Shendure J."/>
            <person name="DuPasquier L."/>
            <person name="Vize P.D."/>
            <person name="Zorn A.M."/>
            <person name="Ito M."/>
            <person name="Marcotte E.M."/>
            <person name="Wallingford J.B."/>
            <person name="Ito Y."/>
            <person name="Asashima M."/>
            <person name="Ueno N."/>
            <person name="Matsuda Y."/>
            <person name="Veenstra G.J."/>
            <person name="Fujiyama A."/>
            <person name="Harland R.M."/>
            <person name="Taira M."/>
            <person name="Rokhsar D.S."/>
        </authorList>
    </citation>
    <scope>NUCLEOTIDE SEQUENCE [LARGE SCALE GENOMIC DNA]</scope>
    <source>
        <strain evidence="4">J</strain>
    </source>
</reference>
<dbReference type="Proteomes" id="UP000694892">
    <property type="component" value="Chromosome 1L"/>
</dbReference>
<dbReference type="PANTHER" id="PTHR23267">
    <property type="entry name" value="IMMUNOGLOBULIN LIGHT CHAIN"/>
    <property type="match status" value="1"/>
</dbReference>
<accession>A0A974E1K1</accession>
<dbReference type="EMBL" id="CM004466">
    <property type="protein sequence ID" value="OCU01879.1"/>
    <property type="molecule type" value="Genomic_DNA"/>
</dbReference>
<feature type="domain" description="Ig-like" evidence="2">
    <location>
        <begin position="10"/>
        <end position="116"/>
    </location>
</feature>
<dbReference type="SUPFAM" id="SSF48726">
    <property type="entry name" value="Immunoglobulin"/>
    <property type="match status" value="1"/>
</dbReference>
<dbReference type="InterPro" id="IPR003599">
    <property type="entry name" value="Ig_sub"/>
</dbReference>
<feature type="chain" id="PRO_5036741814" description="Ig-like domain-containing protein" evidence="1">
    <location>
        <begin position="20"/>
        <end position="116"/>
    </location>
</feature>
<protein>
    <recommendedName>
        <fullName evidence="2">Ig-like domain-containing protein</fullName>
    </recommendedName>
</protein>
<dbReference type="InterPro" id="IPR036179">
    <property type="entry name" value="Ig-like_dom_sf"/>
</dbReference>
<dbReference type="InterPro" id="IPR050150">
    <property type="entry name" value="IgV_Light_Chain"/>
</dbReference>
<evidence type="ECO:0000313" key="4">
    <source>
        <dbReference type="Proteomes" id="UP000694892"/>
    </source>
</evidence>
<evidence type="ECO:0000313" key="3">
    <source>
        <dbReference type="EMBL" id="OCU01879.1"/>
    </source>
</evidence>